<protein>
    <submittedName>
        <fullName evidence="2">Uncharacterized protein</fullName>
    </submittedName>
</protein>
<evidence type="ECO:0000256" key="1">
    <source>
        <dbReference type="SAM" id="MobiDB-lite"/>
    </source>
</evidence>
<feature type="compositionally biased region" description="Basic and acidic residues" evidence="1">
    <location>
        <begin position="393"/>
        <end position="409"/>
    </location>
</feature>
<keyword evidence="3" id="KW-1185">Reference proteome</keyword>
<feature type="compositionally biased region" description="Acidic residues" evidence="1">
    <location>
        <begin position="362"/>
        <end position="372"/>
    </location>
</feature>
<proteinExistence type="predicted"/>
<accession>A0ABQ5KR30</accession>
<reference evidence="2" key="1">
    <citation type="submission" date="2022-03" db="EMBL/GenBank/DDBJ databases">
        <title>Draft genome sequence of Aduncisulcus paluster, a free-living microaerophilic Fornicata.</title>
        <authorList>
            <person name="Yuyama I."/>
            <person name="Kume K."/>
            <person name="Tamura T."/>
            <person name="Inagaki Y."/>
            <person name="Hashimoto T."/>
        </authorList>
    </citation>
    <scope>NUCLEOTIDE SEQUENCE</scope>
    <source>
        <strain evidence="2">NY0171</strain>
    </source>
</reference>
<evidence type="ECO:0000313" key="2">
    <source>
        <dbReference type="EMBL" id="GKT34461.1"/>
    </source>
</evidence>
<dbReference type="Proteomes" id="UP001057375">
    <property type="component" value="Unassembled WGS sequence"/>
</dbReference>
<feature type="compositionally biased region" description="Acidic residues" evidence="1">
    <location>
        <begin position="459"/>
        <end position="469"/>
    </location>
</feature>
<sequence length="657" mass="76810">MSLAPRRICVRAGVVHGDCDYISCAWVDDIIIIRSMSVGVQAIEARTRINAVGKVEKMKFYPICRFVTPLPRPVLTKPPVSSYSPLTAFKSGELGIIHPNPQAFSSSISVVWYNGEWLLVVGCSLADVYLFSLGPIVGGCCASGDWETCGCIQHVWRRKMRTRAWNKMKRYVNVLERMWIGRKIQEEKEKRRAKFSSEDALLRNLIEDPIKINRILQSTHLLSPLHNCAIGKTKYTSPIFTTIKELSATSRLSFSLPEPGKVYRGRWLIRQAHSYWYAIPQAGGQRHEERMSQGIENELDYGDFIDCWEERRDWDGMDEEEREEMVAKVRAKEEKEDLWMQIEREKDRRVIHDQERDRIEEYSEEEDSDEESESKNKSKKKDRKEKDEELIEEYQKDLEKRREARKTEAEVVQTLKIEESKRSRRVSGTVTRPMKDTKVLREKDRRVIHDQERDRIEEYSEEEDSDEESESKNKSKKKDRKEKDEELIEEYQKDLEKRREARKTEAEVVQTLKIEESKRSRRVSGTVTRPMKDTKVLREEERLRKQKESEKLDIPLRYWQTFFSEELFQMRKEFEYVEPMCEPPFPPSALLEVPPSSLPLPNPAGMFHVNSVNAMNYPSGGLIISATLEDDTVLIWNCATSAQDLFDSEYEGVNHGN</sequence>
<comment type="caution">
    <text evidence="2">The sequence shown here is derived from an EMBL/GenBank/DDBJ whole genome shotgun (WGS) entry which is preliminary data.</text>
</comment>
<gene>
    <name evidence="2" type="ORF">ADUPG1_007812</name>
</gene>
<evidence type="ECO:0000313" key="3">
    <source>
        <dbReference type="Proteomes" id="UP001057375"/>
    </source>
</evidence>
<feature type="region of interest" description="Disordered" evidence="1">
    <location>
        <begin position="359"/>
        <end position="487"/>
    </location>
</feature>
<name>A0ABQ5KR30_9EUKA</name>
<dbReference type="EMBL" id="BQXS01010814">
    <property type="protein sequence ID" value="GKT34461.1"/>
    <property type="molecule type" value="Genomic_DNA"/>
</dbReference>
<organism evidence="2 3">
    <name type="scientific">Aduncisulcus paluster</name>
    <dbReference type="NCBI Taxonomy" id="2918883"/>
    <lineage>
        <taxon>Eukaryota</taxon>
        <taxon>Metamonada</taxon>
        <taxon>Carpediemonas-like organisms</taxon>
        <taxon>Aduncisulcus</taxon>
    </lineage>
</organism>
<feature type="compositionally biased region" description="Basic and acidic residues" evidence="1">
    <location>
        <begin position="433"/>
        <end position="458"/>
    </location>
</feature>